<dbReference type="Proteomes" id="UP000016800">
    <property type="component" value="Chromosome I"/>
</dbReference>
<accession>S0DLM2</accession>
<evidence type="ECO:0000313" key="2">
    <source>
        <dbReference type="EMBL" id="CCT63509.1"/>
    </source>
</evidence>
<sequence length="481" mass="54637">MWILRWTISKQREAYGEMAHFQFVTVQGPPDKTSDKAAKRLARSHAVKQALQKKRQMQQQSMQHFAVRTIEDEREQTRSICRRHCTKRTIPSPVSLSASLLDPFQSLAIDSKRLQILLNDFNARQAPEPVFSVEDDFQNFKSVFRSGLVDPALLNAFMLSLAFTANGGVINKECLVYRGQAIQHIRERISMPDKVVSESTIGAILLLVGVEARLGTTSQVQLHMGAIQYLLNACEPIVVNLTQGIKRAIFWQDLNSSIMVGSKRIVDHTTFTDLRWERDSIAPDFFELPLGFQIRSHLFSQEFLDIVRDIHALQCIRNIYQRTGRPVSTSHSIHTISSSGSAEHLPDIQSLPSRSVHVLSNAVLQSLVRFSNSCESPCNLWKHSLTCKSNITAQLLKEIEKVRHEPVWDEHADLLLWLICIGGVFAPVGPVRSGYTALLRSTWFERPDLYDSWSDISDILNQFIWSDLAFGSAVRKFLEER</sequence>
<dbReference type="PANTHER" id="PTHR37540">
    <property type="entry name" value="TRANSCRIPTION FACTOR (ACR-2), PUTATIVE-RELATED-RELATED"/>
    <property type="match status" value="1"/>
</dbReference>
<dbReference type="GeneID" id="35393634"/>
<dbReference type="VEuPathDB" id="FungiDB:FFUJ_00149"/>
<evidence type="ECO:0000313" key="3">
    <source>
        <dbReference type="Proteomes" id="UP000016800"/>
    </source>
</evidence>
<name>S0DLM2_GIBF5</name>
<dbReference type="EMBL" id="HF679023">
    <property type="protein sequence ID" value="CCT63509.1"/>
    <property type="molecule type" value="Genomic_DNA"/>
</dbReference>
<keyword evidence="3" id="KW-1185">Reference proteome</keyword>
<dbReference type="PANTHER" id="PTHR37540:SF5">
    <property type="entry name" value="TRANSCRIPTION FACTOR DOMAIN-CONTAINING PROTEIN"/>
    <property type="match status" value="1"/>
</dbReference>
<dbReference type="RefSeq" id="XP_023425590.1">
    <property type="nucleotide sequence ID" value="XM_023573615.1"/>
</dbReference>
<gene>
    <name evidence="2" type="ORF">FFUJ_00149</name>
</gene>
<keyword evidence="1" id="KW-0539">Nucleus</keyword>
<dbReference type="InterPro" id="IPR021858">
    <property type="entry name" value="Fun_TF"/>
</dbReference>
<organism evidence="2 3">
    <name type="scientific">Gibberella fujikuroi (strain CBS 195.34 / IMI 58289 / NRRL A-6831)</name>
    <name type="common">Bakanae and foot rot disease fungus</name>
    <name type="synonym">Fusarium fujikuroi</name>
    <dbReference type="NCBI Taxonomy" id="1279085"/>
    <lineage>
        <taxon>Eukaryota</taxon>
        <taxon>Fungi</taxon>
        <taxon>Dikarya</taxon>
        <taxon>Ascomycota</taxon>
        <taxon>Pezizomycotina</taxon>
        <taxon>Sordariomycetes</taxon>
        <taxon>Hypocreomycetidae</taxon>
        <taxon>Hypocreales</taxon>
        <taxon>Nectriaceae</taxon>
        <taxon>Fusarium</taxon>
        <taxon>Fusarium fujikuroi species complex</taxon>
    </lineage>
</organism>
<protein>
    <recommendedName>
        <fullName evidence="4">Transcription factor domain-containing protein</fullName>
    </recommendedName>
</protein>
<dbReference type="AlphaFoldDB" id="S0DLM2"/>
<dbReference type="HOGENOM" id="CLU_037227_1_0_1"/>
<reference evidence="3" key="1">
    <citation type="journal article" date="2013" name="PLoS Pathog.">
        <title>Deciphering the cryptic genome: genome-wide analyses of the rice pathogen Fusarium fujikuroi reveal complex regulation of secondary metabolism and novel metabolites.</title>
        <authorList>
            <person name="Wiemann P."/>
            <person name="Sieber C.M."/>
            <person name="von Bargen K.W."/>
            <person name="Studt L."/>
            <person name="Niehaus E.M."/>
            <person name="Espino J.J."/>
            <person name="Huss K."/>
            <person name="Michielse C.B."/>
            <person name="Albermann S."/>
            <person name="Wagner D."/>
            <person name="Bergner S.V."/>
            <person name="Connolly L.R."/>
            <person name="Fischer A."/>
            <person name="Reuter G."/>
            <person name="Kleigrewe K."/>
            <person name="Bald T."/>
            <person name="Wingfield B.D."/>
            <person name="Ophir R."/>
            <person name="Freeman S."/>
            <person name="Hippler M."/>
            <person name="Smith K.M."/>
            <person name="Brown D.W."/>
            <person name="Proctor R.H."/>
            <person name="Munsterkotter M."/>
            <person name="Freitag M."/>
            <person name="Humpf H.U."/>
            <person name="Guldener U."/>
            <person name="Tudzynski B."/>
        </authorList>
    </citation>
    <scope>NUCLEOTIDE SEQUENCE [LARGE SCALE GENOMIC DNA]</scope>
    <source>
        <strain evidence="3">CBS 195.34 / IMI 58289 / NRRL A-6831</strain>
    </source>
</reference>
<evidence type="ECO:0000256" key="1">
    <source>
        <dbReference type="ARBA" id="ARBA00023242"/>
    </source>
</evidence>
<dbReference type="Pfam" id="PF11951">
    <property type="entry name" value="Fungal_trans_2"/>
    <property type="match status" value="1"/>
</dbReference>
<proteinExistence type="predicted"/>
<dbReference type="STRING" id="1279085.S0DLM2"/>
<evidence type="ECO:0008006" key="4">
    <source>
        <dbReference type="Google" id="ProtNLM"/>
    </source>
</evidence>